<keyword evidence="2" id="KW-1133">Transmembrane helix</keyword>
<keyword evidence="2" id="KW-0812">Transmembrane</keyword>
<organism evidence="3 4">
    <name type="scientific">Pseudozyma flocculosa</name>
    <dbReference type="NCBI Taxonomy" id="84751"/>
    <lineage>
        <taxon>Eukaryota</taxon>
        <taxon>Fungi</taxon>
        <taxon>Dikarya</taxon>
        <taxon>Basidiomycota</taxon>
        <taxon>Ustilaginomycotina</taxon>
        <taxon>Ustilaginomycetes</taxon>
        <taxon>Ustilaginales</taxon>
        <taxon>Ustilaginaceae</taxon>
        <taxon>Pseudozyma</taxon>
    </lineage>
</organism>
<dbReference type="AlphaFoldDB" id="A0A5C3EUT6"/>
<feature type="compositionally biased region" description="Basic and acidic residues" evidence="1">
    <location>
        <begin position="334"/>
        <end position="344"/>
    </location>
</feature>
<keyword evidence="4" id="KW-1185">Reference proteome</keyword>
<evidence type="ECO:0000313" key="3">
    <source>
        <dbReference type="EMBL" id="SPO35802.1"/>
    </source>
</evidence>
<feature type="region of interest" description="Disordered" evidence="1">
    <location>
        <begin position="238"/>
        <end position="346"/>
    </location>
</feature>
<feature type="region of interest" description="Disordered" evidence="1">
    <location>
        <begin position="72"/>
        <end position="94"/>
    </location>
</feature>
<name>A0A5C3EUT6_9BASI</name>
<feature type="region of interest" description="Disordered" evidence="1">
    <location>
        <begin position="366"/>
        <end position="389"/>
    </location>
</feature>
<protein>
    <submittedName>
        <fullName evidence="3">Uncharacterized protein</fullName>
    </submittedName>
</protein>
<proteinExistence type="predicted"/>
<reference evidence="3 4" key="1">
    <citation type="submission" date="2018-03" db="EMBL/GenBank/DDBJ databases">
        <authorList>
            <person name="Guldener U."/>
        </authorList>
    </citation>
    <scope>NUCLEOTIDE SEQUENCE [LARGE SCALE GENOMIC DNA]</scope>
    <source>
        <strain evidence="3 4">DAOM196992</strain>
    </source>
</reference>
<feature type="compositionally biased region" description="Polar residues" evidence="1">
    <location>
        <begin position="281"/>
        <end position="293"/>
    </location>
</feature>
<feature type="compositionally biased region" description="Basic and acidic residues" evidence="1">
    <location>
        <begin position="240"/>
        <end position="255"/>
    </location>
</feature>
<feature type="compositionally biased region" description="Low complexity" evidence="1">
    <location>
        <begin position="294"/>
        <end position="326"/>
    </location>
</feature>
<evidence type="ECO:0000256" key="1">
    <source>
        <dbReference type="SAM" id="MobiDB-lite"/>
    </source>
</evidence>
<evidence type="ECO:0000313" key="4">
    <source>
        <dbReference type="Proteomes" id="UP000323386"/>
    </source>
</evidence>
<sequence length="389" mass="41672">MAALVAGSKRRALPASLSETLPTSGTDAHLGPDRRLRSTCPDPPLDLSLGLAALAPHAPSCLQWPPFRPAPRAISTRPRLSAPPRHDQRKQRRQTIQHVSSIYRSNSLVPLSPAHHHHRLAHLHHLGAWLVDRVSPAEPASQSSDAHIKSLSAFHLSFEVGSPKALIARHAGTPQHGRVSAASIRRVGSAAGGAQESSVHTAAGVSIETVSILLIVVPTVLVVLGLCWVLYRFGDSSMPDSDHDGEETRSDHHDDEEGEEEETTEKSGLLSSSSSPDAPLHSNSNATTGQWRATSGFSSTSRGTTTTTVPSSSSSKRSQAKSGSTSGSMPMSASERERERERCKIVGSKAARAEALARERLRQVSIDMDDVDRRMLARSPPPASARKDD</sequence>
<feature type="compositionally biased region" description="Low complexity" evidence="1">
    <location>
        <begin position="266"/>
        <end position="275"/>
    </location>
</feature>
<feature type="transmembrane region" description="Helical" evidence="2">
    <location>
        <begin position="210"/>
        <end position="231"/>
    </location>
</feature>
<keyword evidence="2" id="KW-0472">Membrane</keyword>
<dbReference type="EMBL" id="OOIP01000003">
    <property type="protein sequence ID" value="SPO35802.1"/>
    <property type="molecule type" value="Genomic_DNA"/>
</dbReference>
<dbReference type="Proteomes" id="UP000323386">
    <property type="component" value="Unassembled WGS sequence"/>
</dbReference>
<gene>
    <name evidence="3" type="ORF">PSFLO_01273</name>
</gene>
<accession>A0A5C3EUT6</accession>
<feature type="compositionally biased region" description="Polar residues" evidence="1">
    <location>
        <begin position="17"/>
        <end position="26"/>
    </location>
</feature>
<evidence type="ECO:0000256" key="2">
    <source>
        <dbReference type="SAM" id="Phobius"/>
    </source>
</evidence>
<feature type="region of interest" description="Disordered" evidence="1">
    <location>
        <begin position="1"/>
        <end position="34"/>
    </location>
</feature>